<reference evidence="1 2" key="1">
    <citation type="journal article" date="2014" name="BMC Genomics">
        <title>Genome sequencing of four Aureobasidium pullulans varieties: biotechnological potential, stress tolerance, and description of new species.</title>
        <authorList>
            <person name="Gostin Ar C."/>
            <person name="Ohm R.A."/>
            <person name="Kogej T."/>
            <person name="Sonjak S."/>
            <person name="Turk M."/>
            <person name="Zajc J."/>
            <person name="Zalar P."/>
            <person name="Grube M."/>
            <person name="Sun H."/>
            <person name="Han J."/>
            <person name="Sharma A."/>
            <person name="Chiniquy J."/>
            <person name="Ngan C.Y."/>
            <person name="Lipzen A."/>
            <person name="Barry K."/>
            <person name="Grigoriev I.V."/>
            <person name="Gunde-Cimerman N."/>
        </authorList>
    </citation>
    <scope>NUCLEOTIDE SEQUENCE [LARGE SCALE GENOMIC DNA]</scope>
    <source>
        <strain evidence="1 2">EXF-2481</strain>
    </source>
</reference>
<sequence length="128" mass="14561">MPFATVAKARPLMHCFGSYPRSLGCEKCHMAWRPSKRSTYPSPRKIDGNKSEVLQSLAKLRGERLDAQENPQLKQALDDKEDRGYCFATPRLQRGIQTLFVNAAIQGAETEKQQMPWLVQLDLPRSKT</sequence>
<evidence type="ECO:0000313" key="1">
    <source>
        <dbReference type="EMBL" id="KEQ90597.1"/>
    </source>
</evidence>
<gene>
    <name evidence="1" type="ORF">AUEXF2481DRAFT_535703</name>
</gene>
<protein>
    <submittedName>
        <fullName evidence="1">Uncharacterized protein</fullName>
    </submittedName>
</protein>
<dbReference type="HOGENOM" id="CLU_1959165_0_0_1"/>
<dbReference type="InParanoid" id="A0A074Y8R2"/>
<dbReference type="OrthoDB" id="630188at2759"/>
<evidence type="ECO:0000313" key="2">
    <source>
        <dbReference type="Proteomes" id="UP000030641"/>
    </source>
</evidence>
<organism evidence="1 2">
    <name type="scientific">Aureobasidium subglaciale (strain EXF-2481)</name>
    <name type="common">Aureobasidium pullulans var. subglaciale</name>
    <dbReference type="NCBI Taxonomy" id="1043005"/>
    <lineage>
        <taxon>Eukaryota</taxon>
        <taxon>Fungi</taxon>
        <taxon>Dikarya</taxon>
        <taxon>Ascomycota</taxon>
        <taxon>Pezizomycotina</taxon>
        <taxon>Dothideomycetes</taxon>
        <taxon>Dothideomycetidae</taxon>
        <taxon>Dothideales</taxon>
        <taxon>Saccotheciaceae</taxon>
        <taxon>Aureobasidium</taxon>
    </lineage>
</organism>
<dbReference type="Proteomes" id="UP000030641">
    <property type="component" value="Unassembled WGS sequence"/>
</dbReference>
<keyword evidence="2" id="KW-1185">Reference proteome</keyword>
<dbReference type="RefSeq" id="XP_013339120.1">
    <property type="nucleotide sequence ID" value="XM_013483666.1"/>
</dbReference>
<dbReference type="AlphaFoldDB" id="A0A074Y8R2"/>
<proteinExistence type="predicted"/>
<name>A0A074Y8R2_AURSE</name>
<dbReference type="GeneID" id="25368888"/>
<accession>A0A074Y8R2</accession>
<dbReference type="EMBL" id="KL584788">
    <property type="protein sequence ID" value="KEQ90597.1"/>
    <property type="molecule type" value="Genomic_DNA"/>
</dbReference>